<dbReference type="EMBL" id="CP108164">
    <property type="protein sequence ID" value="WTQ85707.1"/>
    <property type="molecule type" value="Genomic_DNA"/>
</dbReference>
<proteinExistence type="predicted"/>
<evidence type="ECO:0000256" key="1">
    <source>
        <dbReference type="SAM" id="Phobius"/>
    </source>
</evidence>
<protein>
    <submittedName>
        <fullName evidence="3">Uncharacterized protein</fullName>
    </submittedName>
</protein>
<gene>
    <name evidence="2" type="ORF">OG350_00010</name>
    <name evidence="3" type="ORF">OG350_37990</name>
</gene>
<dbReference type="Proteomes" id="UP001622557">
    <property type="component" value="Chromosome"/>
</dbReference>
<feature type="transmembrane region" description="Helical" evidence="1">
    <location>
        <begin position="131"/>
        <end position="150"/>
    </location>
</feature>
<keyword evidence="1" id="KW-0812">Transmembrane</keyword>
<evidence type="ECO:0000313" key="3">
    <source>
        <dbReference type="EMBL" id="WTQ85707.1"/>
    </source>
</evidence>
<sequence length="152" mass="14783">MQQFNDPSNTSSIGAGPFMLVDGRIVPFTHAPVQDTSGVPAGSTFSAAPGAPATPSGPFIIVDGAVQPYGPGNGSAPLAVHGVVPPSPATDTTGGAAKGTANAVSWPSVAITAIVAAVVVAFVVMGKSTEAIATGVVLIALLANHVRSSLAA</sequence>
<dbReference type="RefSeq" id="WP_405444434.1">
    <property type="nucleotide sequence ID" value="NZ_CP108164.1"/>
</dbReference>
<name>A0ABZ1L0I1_STRAH</name>
<feature type="transmembrane region" description="Helical" evidence="1">
    <location>
        <begin position="104"/>
        <end position="125"/>
    </location>
</feature>
<organism evidence="3 4">
    <name type="scientific">Streptomyces achromogenes</name>
    <dbReference type="NCBI Taxonomy" id="67255"/>
    <lineage>
        <taxon>Bacteria</taxon>
        <taxon>Bacillati</taxon>
        <taxon>Actinomycetota</taxon>
        <taxon>Actinomycetes</taxon>
        <taxon>Kitasatosporales</taxon>
        <taxon>Streptomycetaceae</taxon>
        <taxon>Streptomyces</taxon>
    </lineage>
</organism>
<evidence type="ECO:0000313" key="2">
    <source>
        <dbReference type="EMBL" id="WTQ78791.1"/>
    </source>
</evidence>
<dbReference type="GeneID" id="97286363"/>
<keyword evidence="1" id="KW-0472">Membrane</keyword>
<keyword evidence="4" id="KW-1185">Reference proteome</keyword>
<reference evidence="3 4" key="1">
    <citation type="submission" date="2022-10" db="EMBL/GenBank/DDBJ databases">
        <title>The complete genomes of actinobacterial strains from the NBC collection.</title>
        <authorList>
            <person name="Joergensen T.S."/>
            <person name="Alvarez Arevalo M."/>
            <person name="Sterndorff E.B."/>
            <person name="Faurdal D."/>
            <person name="Vuksanovic O."/>
            <person name="Mourched A.-S."/>
            <person name="Charusanti P."/>
            <person name="Shaw S."/>
            <person name="Blin K."/>
            <person name="Weber T."/>
        </authorList>
    </citation>
    <scope>NUCLEOTIDE SEQUENCE [LARGE SCALE GENOMIC DNA]</scope>
    <source>
        <strain evidence="3 4">NBC_00156</strain>
    </source>
</reference>
<dbReference type="EMBL" id="CP108164">
    <property type="protein sequence ID" value="WTQ78791.1"/>
    <property type="molecule type" value="Genomic_DNA"/>
</dbReference>
<evidence type="ECO:0000313" key="4">
    <source>
        <dbReference type="Proteomes" id="UP001622557"/>
    </source>
</evidence>
<keyword evidence="1" id="KW-1133">Transmembrane helix</keyword>
<accession>A0ABZ1L0I1</accession>